<dbReference type="AlphaFoldDB" id="A7RIE0"/>
<feature type="transmembrane region" description="Helical" evidence="1">
    <location>
        <begin position="181"/>
        <end position="197"/>
    </location>
</feature>
<feature type="transmembrane region" description="Helical" evidence="1">
    <location>
        <begin position="12"/>
        <end position="32"/>
    </location>
</feature>
<name>A7RIE0_NEMVE</name>
<feature type="transmembrane region" description="Helical" evidence="1">
    <location>
        <begin position="209"/>
        <end position="230"/>
    </location>
</feature>
<feature type="transmembrane region" description="Helical" evidence="1">
    <location>
        <begin position="44"/>
        <end position="63"/>
    </location>
</feature>
<evidence type="ECO:0000256" key="1">
    <source>
        <dbReference type="SAM" id="Phobius"/>
    </source>
</evidence>
<accession>A7RIE0</accession>
<keyword evidence="1" id="KW-0812">Transmembrane</keyword>
<dbReference type="eggNOG" id="ENOG502QQ6X">
    <property type="taxonomic scope" value="Eukaryota"/>
</dbReference>
<feature type="transmembrane region" description="Helical" evidence="1">
    <location>
        <begin position="149"/>
        <end position="174"/>
    </location>
</feature>
<feature type="transmembrane region" description="Helical" evidence="1">
    <location>
        <begin position="75"/>
        <end position="94"/>
    </location>
</feature>
<keyword evidence="3" id="KW-1185">Reference proteome</keyword>
<feature type="transmembrane region" description="Helical" evidence="1">
    <location>
        <begin position="115"/>
        <end position="137"/>
    </location>
</feature>
<evidence type="ECO:0000313" key="2">
    <source>
        <dbReference type="EMBL" id="EDO48689.1"/>
    </source>
</evidence>
<keyword evidence="1" id="KW-1133">Transmembrane helix</keyword>
<keyword evidence="1" id="KW-0472">Membrane</keyword>
<organism evidence="2 3">
    <name type="scientific">Nematostella vectensis</name>
    <name type="common">Starlet sea anemone</name>
    <dbReference type="NCBI Taxonomy" id="45351"/>
    <lineage>
        <taxon>Eukaryota</taxon>
        <taxon>Metazoa</taxon>
        <taxon>Cnidaria</taxon>
        <taxon>Anthozoa</taxon>
        <taxon>Hexacorallia</taxon>
        <taxon>Actiniaria</taxon>
        <taxon>Edwardsiidae</taxon>
        <taxon>Nematostella</taxon>
    </lineage>
</organism>
<dbReference type="OMA" id="WTWWIWA"/>
<dbReference type="PANTHER" id="PTHR33802">
    <property type="entry name" value="SI:CH211-161H7.5-RELATED"/>
    <property type="match status" value="1"/>
</dbReference>
<dbReference type="PANTHER" id="PTHR33802:SF1">
    <property type="entry name" value="XK-RELATED PROTEIN"/>
    <property type="match status" value="1"/>
</dbReference>
<reference evidence="2 3" key="1">
    <citation type="journal article" date="2007" name="Science">
        <title>Sea anemone genome reveals ancestral eumetazoan gene repertoire and genomic organization.</title>
        <authorList>
            <person name="Putnam N.H."/>
            <person name="Srivastava M."/>
            <person name="Hellsten U."/>
            <person name="Dirks B."/>
            <person name="Chapman J."/>
            <person name="Salamov A."/>
            <person name="Terry A."/>
            <person name="Shapiro H."/>
            <person name="Lindquist E."/>
            <person name="Kapitonov V.V."/>
            <person name="Jurka J."/>
            <person name="Genikhovich G."/>
            <person name="Grigoriev I.V."/>
            <person name="Lucas S.M."/>
            <person name="Steele R.E."/>
            <person name="Finnerty J.R."/>
            <person name="Technau U."/>
            <person name="Martindale M.Q."/>
            <person name="Rokhsar D.S."/>
        </authorList>
    </citation>
    <scope>NUCLEOTIDE SEQUENCE [LARGE SCALE GENOMIC DNA]</scope>
    <source>
        <strain evidence="3">CH2 X CH6</strain>
    </source>
</reference>
<dbReference type="HOGENOM" id="CLU_076617_1_0_1"/>
<dbReference type="Proteomes" id="UP000001593">
    <property type="component" value="Unassembled WGS sequence"/>
</dbReference>
<feature type="non-terminal residue" evidence="2">
    <location>
        <position position="1"/>
    </location>
</feature>
<proteinExistence type="predicted"/>
<feature type="non-terminal residue" evidence="2">
    <location>
        <position position="231"/>
    </location>
</feature>
<protein>
    <submittedName>
        <fullName evidence="2">Uncharacterized protein</fullName>
    </submittedName>
</protein>
<evidence type="ECO:0000313" key="3">
    <source>
        <dbReference type="Proteomes" id="UP000001593"/>
    </source>
</evidence>
<dbReference type="InParanoid" id="A7RIE0"/>
<sequence length="231" mass="26356">YKLQITPQWWTWWIWAGVFGWQLPWLLYAFVIPCRSNAPKVMNIAFMLIVFFGFGFTLGWVFLWEEKLINASLGFMGGIVLSMFIALAIAYYRLDELLLRRKSFSTCDHFMIEMFVTNGVGLYASWATFCAILHSGIVLKFTAGVEDEIASTITLAALAGALMFGFLLDIFVFLPYTRYTFTFYPAFVVGFAGTFHAHWPDDEKDRNALFNVVLLGLAGLMSLIKVLLLVW</sequence>
<dbReference type="EMBL" id="DS469512">
    <property type="protein sequence ID" value="EDO48689.1"/>
    <property type="molecule type" value="Genomic_DNA"/>
</dbReference>
<gene>
    <name evidence="2" type="ORF">NEMVEDRAFT_v1g82617</name>
</gene>
<dbReference type="PhylomeDB" id="A7RIE0"/>